<protein>
    <submittedName>
        <fullName evidence="1">Uncharacterized protein</fullName>
    </submittedName>
</protein>
<gene>
    <name evidence="1" type="ORF">BQ4739_LOCUS2390</name>
</gene>
<dbReference type="AlphaFoldDB" id="A0A383VB48"/>
<keyword evidence="2" id="KW-1185">Reference proteome</keyword>
<evidence type="ECO:0000313" key="1">
    <source>
        <dbReference type="EMBL" id="SZX61834.1"/>
    </source>
</evidence>
<organism evidence="1 2">
    <name type="scientific">Tetradesmus obliquus</name>
    <name type="common">Green alga</name>
    <name type="synonym">Acutodesmus obliquus</name>
    <dbReference type="NCBI Taxonomy" id="3088"/>
    <lineage>
        <taxon>Eukaryota</taxon>
        <taxon>Viridiplantae</taxon>
        <taxon>Chlorophyta</taxon>
        <taxon>core chlorophytes</taxon>
        <taxon>Chlorophyceae</taxon>
        <taxon>CS clade</taxon>
        <taxon>Sphaeropleales</taxon>
        <taxon>Scenedesmaceae</taxon>
        <taxon>Tetradesmus</taxon>
    </lineage>
</organism>
<dbReference type="Proteomes" id="UP000256970">
    <property type="component" value="Unassembled WGS sequence"/>
</dbReference>
<dbReference type="EMBL" id="FNXT01000178">
    <property type="protein sequence ID" value="SZX61834.1"/>
    <property type="molecule type" value="Genomic_DNA"/>
</dbReference>
<proteinExistence type="predicted"/>
<reference evidence="1 2" key="1">
    <citation type="submission" date="2016-10" db="EMBL/GenBank/DDBJ databases">
        <authorList>
            <person name="Cai Z."/>
        </authorList>
    </citation>
    <scope>NUCLEOTIDE SEQUENCE [LARGE SCALE GENOMIC DNA]</scope>
</reference>
<sequence>MTLLLLSQLQLRQLRDTALPRAYQQPAGQQQQEQQQGNCQGLERQQAVGELAPALSAVLAAGLARLQHQPARELLLQLAAAVAQVLRVLLLPDEQLGHVLQLVGGGGDSAMADAAADGSSQLPTGLVQQAAELVGRAGEALQGVVTQAAAGQNGSARLVEQAAGGGDSDGCSSSAVAVECALLAELCCAIVASLVEG</sequence>
<evidence type="ECO:0000313" key="2">
    <source>
        <dbReference type="Proteomes" id="UP000256970"/>
    </source>
</evidence>
<name>A0A383VB48_TETOB</name>
<accession>A0A383VB48</accession>